<dbReference type="HOGENOM" id="CLU_1221356_0_0_1"/>
<feature type="region of interest" description="Disordered" evidence="1">
    <location>
        <begin position="53"/>
        <end position="73"/>
    </location>
</feature>
<dbReference type="Gramene" id="OMERI10G08410.1">
    <property type="protein sequence ID" value="OMERI10G08410.1"/>
    <property type="gene ID" value="OMERI10G08410"/>
</dbReference>
<name>A0A0E0EYA3_9ORYZ</name>
<dbReference type="AlphaFoldDB" id="A0A0E0EYA3"/>
<organism evidence="2">
    <name type="scientific">Oryza meridionalis</name>
    <dbReference type="NCBI Taxonomy" id="40149"/>
    <lineage>
        <taxon>Eukaryota</taxon>
        <taxon>Viridiplantae</taxon>
        <taxon>Streptophyta</taxon>
        <taxon>Embryophyta</taxon>
        <taxon>Tracheophyta</taxon>
        <taxon>Spermatophyta</taxon>
        <taxon>Magnoliopsida</taxon>
        <taxon>Liliopsida</taxon>
        <taxon>Poales</taxon>
        <taxon>Poaceae</taxon>
        <taxon>BOP clade</taxon>
        <taxon>Oryzoideae</taxon>
        <taxon>Oryzeae</taxon>
        <taxon>Oryzinae</taxon>
        <taxon>Oryza</taxon>
    </lineage>
</organism>
<accession>A0A0E0EYA3</accession>
<proteinExistence type="predicted"/>
<evidence type="ECO:0000256" key="1">
    <source>
        <dbReference type="SAM" id="MobiDB-lite"/>
    </source>
</evidence>
<protein>
    <submittedName>
        <fullName evidence="2">Uncharacterized protein</fullName>
    </submittedName>
</protein>
<dbReference type="Proteomes" id="UP000008021">
    <property type="component" value="Chromosome 10"/>
</dbReference>
<dbReference type="EnsemblPlants" id="OMERI10G08410.1">
    <property type="protein sequence ID" value="OMERI10G08410.1"/>
    <property type="gene ID" value="OMERI10G08410"/>
</dbReference>
<sequence length="227" mass="24090">MKVVKFFSKYPDCPPNIDGFTVLPDAGKIPGRRRNVSVVHGGEAAEEERWRVGARGEAAEERHGWSRAENGDLDVPAAESGLGKDAADDGVIKDGHEEVGDGGLVGLGSSMHVAFRCSPSDPTASLAGARERLVRLAPPPGHHAPGPPPHLVPLPGQTPPPLGRVSPHWHCRKPPTIDLAGCRASMVVPCRRPPWLLVSSHHVVPTSPHRASEAAVPFPAKSTEGKR</sequence>
<evidence type="ECO:0000313" key="2">
    <source>
        <dbReference type="EnsemblPlants" id="OMERI10G08410.1"/>
    </source>
</evidence>
<reference evidence="2" key="1">
    <citation type="submission" date="2015-04" db="UniProtKB">
        <authorList>
            <consortium name="EnsemblPlants"/>
        </authorList>
    </citation>
    <scope>IDENTIFICATION</scope>
</reference>
<keyword evidence="3" id="KW-1185">Reference proteome</keyword>
<feature type="compositionally biased region" description="Basic and acidic residues" evidence="1">
    <location>
        <begin position="57"/>
        <end position="70"/>
    </location>
</feature>
<evidence type="ECO:0000313" key="3">
    <source>
        <dbReference type="Proteomes" id="UP000008021"/>
    </source>
</evidence>
<reference evidence="2" key="2">
    <citation type="submission" date="2018-05" db="EMBL/GenBank/DDBJ databases">
        <title>OmerRS3 (Oryza meridionalis Reference Sequence Version 3).</title>
        <authorList>
            <person name="Zhang J."/>
            <person name="Kudrna D."/>
            <person name="Lee S."/>
            <person name="Talag J."/>
            <person name="Welchert J."/>
            <person name="Wing R.A."/>
        </authorList>
    </citation>
    <scope>NUCLEOTIDE SEQUENCE [LARGE SCALE GENOMIC DNA]</scope>
    <source>
        <strain evidence="2">cv. OR44</strain>
    </source>
</reference>
<dbReference type="STRING" id="40149.A0A0E0EYA3"/>